<keyword evidence="3" id="KW-0067">ATP-binding</keyword>
<dbReference type="Pfam" id="PF13581">
    <property type="entry name" value="HATPase_c_2"/>
    <property type="match status" value="1"/>
</dbReference>
<keyword evidence="1" id="KW-0808">Transferase</keyword>
<comment type="caution">
    <text evidence="3">The sequence shown here is derived from an EMBL/GenBank/DDBJ whole genome shotgun (WGS) entry which is preliminary data.</text>
</comment>
<name>A0A5C4S0T2_PROVB</name>
<dbReference type="GO" id="GO:0004674">
    <property type="term" value="F:protein serine/threonine kinase activity"/>
    <property type="evidence" value="ECO:0007669"/>
    <property type="project" value="UniProtKB-KW"/>
</dbReference>
<dbReference type="InterPro" id="IPR036890">
    <property type="entry name" value="HATPase_C_sf"/>
</dbReference>
<dbReference type="AlphaFoldDB" id="A0A5C4S0T2"/>
<keyword evidence="4" id="KW-1185">Reference proteome</keyword>
<dbReference type="InterPro" id="IPR050267">
    <property type="entry name" value="Anti-sigma-factor_SerPK"/>
</dbReference>
<reference evidence="3 4" key="1">
    <citation type="submission" date="2019-05" db="EMBL/GenBank/DDBJ databases">
        <title>Draft Whole-Genome sequence of the green sulfur bacterium Prosthecochloris vibrioformis DSM 260.</title>
        <authorList>
            <person name="Meyer T.E."/>
            <person name="Kyndt J.A."/>
        </authorList>
    </citation>
    <scope>NUCLEOTIDE SEQUENCE [LARGE SCALE GENOMIC DNA]</scope>
    <source>
        <strain evidence="3 4">DSM 260</strain>
    </source>
</reference>
<keyword evidence="1" id="KW-0418">Kinase</keyword>
<dbReference type="EMBL" id="VDCI01000003">
    <property type="protein sequence ID" value="TNJ37014.1"/>
    <property type="molecule type" value="Genomic_DNA"/>
</dbReference>
<dbReference type="PANTHER" id="PTHR35526">
    <property type="entry name" value="ANTI-SIGMA-F FACTOR RSBW-RELATED"/>
    <property type="match status" value="1"/>
</dbReference>
<proteinExistence type="predicted"/>
<feature type="domain" description="Histidine kinase/HSP90-like ATPase" evidence="2">
    <location>
        <begin position="23"/>
        <end position="136"/>
    </location>
</feature>
<keyword evidence="1" id="KW-0723">Serine/threonine-protein kinase</keyword>
<dbReference type="Proteomes" id="UP000309544">
    <property type="component" value="Unassembled WGS sequence"/>
</dbReference>
<evidence type="ECO:0000313" key="3">
    <source>
        <dbReference type="EMBL" id="TNJ37014.1"/>
    </source>
</evidence>
<protein>
    <submittedName>
        <fullName evidence="3">ATP-binding protein</fullName>
    </submittedName>
</protein>
<accession>A0A5C4S0T2</accession>
<dbReference type="GO" id="GO:0005524">
    <property type="term" value="F:ATP binding"/>
    <property type="evidence" value="ECO:0007669"/>
    <property type="project" value="UniProtKB-KW"/>
</dbReference>
<dbReference type="CDD" id="cd16936">
    <property type="entry name" value="HATPase_RsbW-like"/>
    <property type="match status" value="1"/>
</dbReference>
<keyword evidence="3" id="KW-0547">Nucleotide-binding</keyword>
<dbReference type="RefSeq" id="WP_139626480.1">
    <property type="nucleotide sequence ID" value="NZ_VDCI01000003.1"/>
</dbReference>
<sequence>MKHAISVTLNADIVYTRIASQVAGAAAEVYANEVGITGNIAEFCHAFELSVSESFTNSVRHANHQADGDVTINFFTDANGLTAVVSDTNPEFNPVTPPPDVTLYPEGGYGLFIIHKLMDSISYSRKKDRNILTMTKSAHPPAI</sequence>
<dbReference type="Gene3D" id="3.30.565.10">
    <property type="entry name" value="Histidine kinase-like ATPase, C-terminal domain"/>
    <property type="match status" value="1"/>
</dbReference>
<dbReference type="SUPFAM" id="SSF55874">
    <property type="entry name" value="ATPase domain of HSP90 chaperone/DNA topoisomerase II/histidine kinase"/>
    <property type="match status" value="1"/>
</dbReference>
<organism evidence="3 4">
    <name type="scientific">Prosthecochloris vibrioformis</name>
    <name type="common">Chlorobium vibrioforme</name>
    <dbReference type="NCBI Taxonomy" id="1098"/>
    <lineage>
        <taxon>Bacteria</taxon>
        <taxon>Pseudomonadati</taxon>
        <taxon>Chlorobiota</taxon>
        <taxon>Chlorobiia</taxon>
        <taxon>Chlorobiales</taxon>
        <taxon>Chlorobiaceae</taxon>
        <taxon>Prosthecochloris</taxon>
    </lineage>
</organism>
<evidence type="ECO:0000313" key="4">
    <source>
        <dbReference type="Proteomes" id="UP000309544"/>
    </source>
</evidence>
<gene>
    <name evidence="3" type="ORF">FGF68_05425</name>
</gene>
<evidence type="ECO:0000256" key="1">
    <source>
        <dbReference type="ARBA" id="ARBA00022527"/>
    </source>
</evidence>
<dbReference type="InterPro" id="IPR003594">
    <property type="entry name" value="HATPase_dom"/>
</dbReference>
<dbReference type="PANTHER" id="PTHR35526:SF3">
    <property type="entry name" value="ANTI-SIGMA-F FACTOR RSBW"/>
    <property type="match status" value="1"/>
</dbReference>
<evidence type="ECO:0000259" key="2">
    <source>
        <dbReference type="Pfam" id="PF13581"/>
    </source>
</evidence>